<evidence type="ECO:0000256" key="3">
    <source>
        <dbReference type="ARBA" id="ARBA00001946"/>
    </source>
</evidence>
<dbReference type="GO" id="GO:0006488">
    <property type="term" value="P:dolichol-linked oligosaccharide biosynthetic process"/>
    <property type="evidence" value="ECO:0007669"/>
    <property type="project" value="TreeGrafter"/>
</dbReference>
<comment type="cofactor">
    <cofactor evidence="1">
        <name>Ca(2+)</name>
        <dbReference type="ChEBI" id="CHEBI:29108"/>
    </cofactor>
</comment>
<dbReference type="EMBL" id="KK583385">
    <property type="protein sequence ID" value="KDO18899.1"/>
    <property type="molecule type" value="Genomic_DNA"/>
</dbReference>
<dbReference type="GO" id="GO:0046872">
    <property type="term" value="F:metal ion binding"/>
    <property type="evidence" value="ECO:0007669"/>
    <property type="project" value="UniProtKB-KW"/>
</dbReference>
<dbReference type="AlphaFoldDB" id="A0A067BKA5"/>
<comment type="pathway">
    <text evidence="5 16">Protein modification; protein glycosylation.</text>
</comment>
<evidence type="ECO:0000256" key="17">
    <source>
        <dbReference type="SAM" id="Phobius"/>
    </source>
</evidence>
<keyword evidence="8 16" id="KW-0808">Transferase</keyword>
<dbReference type="InterPro" id="IPR001173">
    <property type="entry name" value="Glyco_trans_2-like"/>
</dbReference>
<dbReference type="STRING" id="695850.A0A067BKA5"/>
<dbReference type="OMA" id="SAWANFY"/>
<evidence type="ECO:0000256" key="10">
    <source>
        <dbReference type="ARBA" id="ARBA00022723"/>
    </source>
</evidence>
<comment type="similarity">
    <text evidence="6 16">Belongs to the glycosyltransferase 2 family.</text>
</comment>
<dbReference type="GO" id="GO:0035269">
    <property type="term" value="P:protein O-linked glycosylation via mannose"/>
    <property type="evidence" value="ECO:0007669"/>
    <property type="project" value="TreeGrafter"/>
</dbReference>
<dbReference type="InterPro" id="IPR039528">
    <property type="entry name" value="DPM1-like"/>
</dbReference>
<comment type="subunit">
    <text evidence="16">Component of the dolichol-phosphate mannose (DPM) synthase complex.</text>
</comment>
<evidence type="ECO:0000313" key="19">
    <source>
        <dbReference type="EMBL" id="KDO18899.1"/>
    </source>
</evidence>
<accession>A0A067BKA5</accession>
<comment type="function">
    <text evidence="15 16">Transfers mannose from GDP-mannose to dolichol monophosphate to form dolichol phosphate mannose (Dol-P-Man) which is the mannosyl donor in pathways leading to N-glycosylation, glycosyl phosphatidylinositol membrane anchoring, and O-mannosylation of proteins.</text>
</comment>
<dbReference type="PANTHER" id="PTHR43398:SF1">
    <property type="entry name" value="DOLICHOL-PHOSPHATE MANNOSYLTRANSFERASE SUBUNIT 1"/>
    <property type="match status" value="1"/>
</dbReference>
<keyword evidence="20" id="KW-1185">Reference proteome</keyword>
<evidence type="ECO:0000256" key="13">
    <source>
        <dbReference type="ARBA" id="ARBA00023136"/>
    </source>
</evidence>
<dbReference type="UniPathway" id="UPA00378"/>
<comment type="cofactor">
    <cofactor evidence="2">
        <name>Mn(2+)</name>
        <dbReference type="ChEBI" id="CHEBI:29035"/>
    </cofactor>
</comment>
<dbReference type="Proteomes" id="UP000030745">
    <property type="component" value="Unassembled WGS sequence"/>
</dbReference>
<evidence type="ECO:0000256" key="16">
    <source>
        <dbReference type="RuleBase" id="RU365083"/>
    </source>
</evidence>
<dbReference type="GO" id="GO:0006506">
    <property type="term" value="P:GPI anchor biosynthetic process"/>
    <property type="evidence" value="ECO:0007669"/>
    <property type="project" value="TreeGrafter"/>
</dbReference>
<reference evidence="19 20" key="1">
    <citation type="journal article" date="2013" name="PLoS Genet.">
        <title>Distinctive expansion of potential virulence genes in the genome of the oomycete fish pathogen Saprolegnia parasitica.</title>
        <authorList>
            <person name="Jiang R.H."/>
            <person name="de Bruijn I."/>
            <person name="Haas B.J."/>
            <person name="Belmonte R."/>
            <person name="Lobach L."/>
            <person name="Christie J."/>
            <person name="van den Ackerveken G."/>
            <person name="Bottin A."/>
            <person name="Bulone V."/>
            <person name="Diaz-Moreno S.M."/>
            <person name="Dumas B."/>
            <person name="Fan L."/>
            <person name="Gaulin E."/>
            <person name="Govers F."/>
            <person name="Grenville-Briggs L.J."/>
            <person name="Horner N.R."/>
            <person name="Levin J.Z."/>
            <person name="Mammella M."/>
            <person name="Meijer H.J."/>
            <person name="Morris P."/>
            <person name="Nusbaum C."/>
            <person name="Oome S."/>
            <person name="Phillips A.J."/>
            <person name="van Rooyen D."/>
            <person name="Rzeszutek E."/>
            <person name="Saraiva M."/>
            <person name="Secombes C.J."/>
            <person name="Seidl M.F."/>
            <person name="Snel B."/>
            <person name="Stassen J.H."/>
            <person name="Sykes S."/>
            <person name="Tripathy S."/>
            <person name="van den Berg H."/>
            <person name="Vega-Arreguin J.C."/>
            <person name="Wawra S."/>
            <person name="Young S.K."/>
            <person name="Zeng Q."/>
            <person name="Dieguez-Uribeondo J."/>
            <person name="Russ C."/>
            <person name="Tyler B.M."/>
            <person name="van West P."/>
        </authorList>
    </citation>
    <scope>NUCLEOTIDE SEQUENCE [LARGE SCALE GENOMIC DNA]</scope>
    <source>
        <strain evidence="19 20">CBS 223.65</strain>
    </source>
</reference>
<dbReference type="EC" id="2.4.1.83" evidence="16"/>
<evidence type="ECO:0000256" key="7">
    <source>
        <dbReference type="ARBA" id="ARBA00022676"/>
    </source>
</evidence>
<dbReference type="GeneID" id="24137508"/>
<dbReference type="VEuPathDB" id="FungiDB:SPRG_15822"/>
<comment type="subcellular location">
    <subcellularLocation>
        <location evidence="4">Endomembrane system</location>
    </subcellularLocation>
    <subcellularLocation>
        <location evidence="16">Endoplasmic reticulum</location>
    </subcellularLocation>
</comment>
<evidence type="ECO:0000256" key="2">
    <source>
        <dbReference type="ARBA" id="ARBA00001936"/>
    </source>
</evidence>
<keyword evidence="13 17" id="KW-0472">Membrane</keyword>
<dbReference type="Pfam" id="PF00535">
    <property type="entry name" value="Glycos_transf_2"/>
    <property type="match status" value="1"/>
</dbReference>
<evidence type="ECO:0000256" key="6">
    <source>
        <dbReference type="ARBA" id="ARBA00006739"/>
    </source>
</evidence>
<comment type="cofactor">
    <cofactor evidence="3">
        <name>Mg(2+)</name>
        <dbReference type="ChEBI" id="CHEBI:18420"/>
    </cofactor>
</comment>
<dbReference type="PANTHER" id="PTHR43398">
    <property type="entry name" value="DOLICHOL-PHOSPHATE MANNOSYLTRANSFERASE SUBUNIT 1"/>
    <property type="match status" value="1"/>
</dbReference>
<evidence type="ECO:0000259" key="18">
    <source>
        <dbReference type="Pfam" id="PF00535"/>
    </source>
</evidence>
<evidence type="ECO:0000256" key="4">
    <source>
        <dbReference type="ARBA" id="ARBA00004308"/>
    </source>
</evidence>
<dbReference type="SUPFAM" id="SSF53448">
    <property type="entry name" value="Nucleotide-diphospho-sugar transferases"/>
    <property type="match status" value="1"/>
</dbReference>
<evidence type="ECO:0000256" key="1">
    <source>
        <dbReference type="ARBA" id="ARBA00001913"/>
    </source>
</evidence>
<evidence type="ECO:0000256" key="12">
    <source>
        <dbReference type="ARBA" id="ARBA00022989"/>
    </source>
</evidence>
<feature type="domain" description="Glycosyltransferase 2-like" evidence="18">
    <location>
        <begin position="8"/>
        <end position="156"/>
    </location>
</feature>
<keyword evidence="7 16" id="KW-0328">Glycosyltransferase</keyword>
<dbReference type="GO" id="GO:0005789">
    <property type="term" value="C:endoplasmic reticulum membrane"/>
    <property type="evidence" value="ECO:0007669"/>
    <property type="project" value="TreeGrafter"/>
</dbReference>
<evidence type="ECO:0000313" key="20">
    <source>
        <dbReference type="Proteomes" id="UP000030745"/>
    </source>
</evidence>
<dbReference type="GO" id="GO:0004582">
    <property type="term" value="F:dolichyl-phosphate beta-D-mannosyltransferase activity"/>
    <property type="evidence" value="ECO:0007669"/>
    <property type="project" value="UniProtKB-UniRule"/>
</dbReference>
<evidence type="ECO:0000256" key="5">
    <source>
        <dbReference type="ARBA" id="ARBA00004922"/>
    </source>
</evidence>
<dbReference type="Gene3D" id="3.90.550.10">
    <property type="entry name" value="Spore Coat Polysaccharide Biosynthesis Protein SpsA, Chain A"/>
    <property type="match status" value="1"/>
</dbReference>
<dbReference type="CDD" id="cd06442">
    <property type="entry name" value="DPM1_like"/>
    <property type="match status" value="1"/>
</dbReference>
<protein>
    <recommendedName>
        <fullName evidence="16">Dolichol-phosphate mannosyltransferase subunit 1</fullName>
        <ecNumber evidence="16">2.4.1.83</ecNumber>
    </recommendedName>
</protein>
<name>A0A067BKA5_SAPPC</name>
<proteinExistence type="inferred from homology"/>
<sequence>MAGNIEATVVVPAYKECANLEELVTRVFAALGEARAKTTEIIVVDDNSADGSEEVITKLAAKGVNVRIIVRTNERGLSSAVLRGFKEAKGKLLLCMDADLQHPPENVPALIDAIDPAIGNAEFVIGTRYGGAGFSVDKDWPLHRQLASSGARMLARPLSALSDPMTGFFGLPADVLGRPRPGDISPIGFKIALELFVKCRVKRHAEVPIHFGVRVHGESKLTGKVIFQYLRHLYDLYDFAYPSLPWIVFLILLTIVLLVCV</sequence>
<evidence type="ECO:0000256" key="9">
    <source>
        <dbReference type="ARBA" id="ARBA00022692"/>
    </source>
</evidence>
<dbReference type="FunFam" id="3.90.550.10:FF:000119">
    <property type="entry name" value="Dolichol-phosphate mannosyltransferase subunit 1"/>
    <property type="match status" value="1"/>
</dbReference>
<evidence type="ECO:0000256" key="11">
    <source>
        <dbReference type="ARBA" id="ARBA00022842"/>
    </source>
</evidence>
<keyword evidence="16" id="KW-0256">Endoplasmic reticulum</keyword>
<dbReference type="RefSeq" id="XP_012210392.1">
    <property type="nucleotide sequence ID" value="XM_012355002.1"/>
</dbReference>
<keyword evidence="14" id="KW-0464">Manganese</keyword>
<keyword evidence="9 17" id="KW-0812">Transmembrane</keyword>
<keyword evidence="11" id="KW-0460">Magnesium</keyword>
<comment type="catalytic activity">
    <reaction evidence="16">
        <text>a di-trans,poly-cis-dolichyl phosphate + GDP-alpha-D-mannose = a di-trans,poly-cis-dolichyl beta-D-mannosyl phosphate + GDP</text>
        <dbReference type="Rhea" id="RHEA:21184"/>
        <dbReference type="Rhea" id="RHEA-COMP:19498"/>
        <dbReference type="Rhea" id="RHEA-COMP:19501"/>
        <dbReference type="ChEBI" id="CHEBI:57527"/>
        <dbReference type="ChEBI" id="CHEBI:57683"/>
        <dbReference type="ChEBI" id="CHEBI:58189"/>
        <dbReference type="ChEBI" id="CHEBI:58211"/>
    </reaction>
</comment>
<dbReference type="KEGG" id="spar:SPRG_15822"/>
<feature type="transmembrane region" description="Helical" evidence="17">
    <location>
        <begin position="239"/>
        <end position="260"/>
    </location>
</feature>
<dbReference type="OrthoDB" id="2603at2759"/>
<keyword evidence="12 17" id="KW-1133">Transmembrane helix</keyword>
<gene>
    <name evidence="19" type="ORF">SPRG_15822</name>
</gene>
<organism evidence="19 20">
    <name type="scientific">Saprolegnia parasitica (strain CBS 223.65)</name>
    <dbReference type="NCBI Taxonomy" id="695850"/>
    <lineage>
        <taxon>Eukaryota</taxon>
        <taxon>Sar</taxon>
        <taxon>Stramenopiles</taxon>
        <taxon>Oomycota</taxon>
        <taxon>Saprolegniomycetes</taxon>
        <taxon>Saprolegniales</taxon>
        <taxon>Saprolegniaceae</taxon>
        <taxon>Saprolegnia</taxon>
    </lineage>
</organism>
<dbReference type="InterPro" id="IPR029044">
    <property type="entry name" value="Nucleotide-diphossugar_trans"/>
</dbReference>
<evidence type="ECO:0000256" key="8">
    <source>
        <dbReference type="ARBA" id="ARBA00022679"/>
    </source>
</evidence>
<evidence type="ECO:0000256" key="15">
    <source>
        <dbReference type="ARBA" id="ARBA00053724"/>
    </source>
</evidence>
<evidence type="ECO:0000256" key="14">
    <source>
        <dbReference type="ARBA" id="ARBA00023211"/>
    </source>
</evidence>
<keyword evidence="10" id="KW-0479">Metal-binding</keyword>